<dbReference type="SMART" id="SM00306">
    <property type="entry name" value="HintN"/>
    <property type="match status" value="1"/>
</dbReference>
<evidence type="ECO:0000256" key="1">
    <source>
        <dbReference type="ARBA" id="ARBA00022737"/>
    </source>
</evidence>
<evidence type="ECO:0000256" key="2">
    <source>
        <dbReference type="SAM" id="MobiDB-lite"/>
    </source>
</evidence>
<feature type="compositionally biased region" description="Low complexity" evidence="2">
    <location>
        <begin position="1798"/>
        <end position="1808"/>
    </location>
</feature>
<evidence type="ECO:0000313" key="6">
    <source>
        <dbReference type="Proteomes" id="UP001164963"/>
    </source>
</evidence>
<evidence type="ECO:0000259" key="4">
    <source>
        <dbReference type="SMART" id="SM00306"/>
    </source>
</evidence>
<feature type="compositionally biased region" description="Basic and acidic residues" evidence="2">
    <location>
        <begin position="1876"/>
        <end position="1892"/>
    </location>
</feature>
<feature type="signal peptide" evidence="3">
    <location>
        <begin position="1"/>
        <end position="35"/>
    </location>
</feature>
<dbReference type="RefSeq" id="WP_265538421.1">
    <property type="nucleotide sequence ID" value="NZ_CP098740.1"/>
</dbReference>
<gene>
    <name evidence="5" type="ORF">NEH16_00475</name>
</gene>
<dbReference type="InterPro" id="IPR036844">
    <property type="entry name" value="Hint_dom_sf"/>
</dbReference>
<accession>A0ABY6PLV5</accession>
<feature type="compositionally biased region" description="Polar residues" evidence="2">
    <location>
        <begin position="112"/>
        <end position="121"/>
    </location>
</feature>
<dbReference type="InterPro" id="IPR006530">
    <property type="entry name" value="YD"/>
</dbReference>
<feature type="region of interest" description="Disordered" evidence="2">
    <location>
        <begin position="1792"/>
        <end position="1815"/>
    </location>
</feature>
<feature type="region of interest" description="Disordered" evidence="2">
    <location>
        <begin position="1038"/>
        <end position="1057"/>
    </location>
</feature>
<dbReference type="Gene3D" id="2.180.10.10">
    <property type="entry name" value="RHS repeat-associated core"/>
    <property type="match status" value="2"/>
</dbReference>
<keyword evidence="3" id="KW-0732">Signal</keyword>
<dbReference type="PANTHER" id="PTHR32305">
    <property type="match status" value="1"/>
</dbReference>
<dbReference type="Pfam" id="PF25023">
    <property type="entry name" value="TEN_YD-shell"/>
    <property type="match status" value="1"/>
</dbReference>
<dbReference type="Proteomes" id="UP001164963">
    <property type="component" value="Chromosome"/>
</dbReference>
<dbReference type="EMBL" id="CP098740">
    <property type="protein sequence ID" value="UZK52786.1"/>
    <property type="molecule type" value="Genomic_DNA"/>
</dbReference>
<dbReference type="Pfam" id="PF05593">
    <property type="entry name" value="RHS_repeat"/>
    <property type="match status" value="1"/>
</dbReference>
<feature type="compositionally biased region" description="Polar residues" evidence="2">
    <location>
        <begin position="1854"/>
        <end position="1867"/>
    </location>
</feature>
<dbReference type="Pfam" id="PF07591">
    <property type="entry name" value="PT-HINT"/>
    <property type="match status" value="1"/>
</dbReference>
<feature type="region of interest" description="Disordered" evidence="2">
    <location>
        <begin position="2021"/>
        <end position="2041"/>
    </location>
</feature>
<dbReference type="NCBIfam" id="TIGR03696">
    <property type="entry name" value="Rhs_assc_core"/>
    <property type="match status" value="1"/>
</dbReference>
<proteinExistence type="predicted"/>
<feature type="domain" description="Hint" evidence="4">
    <location>
        <begin position="2044"/>
        <end position="2145"/>
    </location>
</feature>
<dbReference type="InterPro" id="IPR056823">
    <property type="entry name" value="TEN-like_YD-shell"/>
</dbReference>
<keyword evidence="1" id="KW-0677">Repeat</keyword>
<reference evidence="5" key="1">
    <citation type="journal article" date="2022" name="Front. Microbiol.">
        <title>Mirubactin C rescues the lethal effect of cell wall biosynthesis mutations in Bacillus subtilis.</title>
        <authorList>
            <person name="Kepplinger B."/>
            <person name="Wen X."/>
            <person name="Tyler A.R."/>
            <person name="Kim B.Y."/>
            <person name="Brown J."/>
            <person name="Banks P."/>
            <person name="Dashti Y."/>
            <person name="Mackenzie E.S."/>
            <person name="Wills C."/>
            <person name="Kawai Y."/>
            <person name="Waldron K.J."/>
            <person name="Allenby N.E.E."/>
            <person name="Wu L.J."/>
            <person name="Hall M.J."/>
            <person name="Errington J."/>
        </authorList>
    </citation>
    <scope>NUCLEOTIDE SEQUENCE</scope>
    <source>
        <strain evidence="5">MDA8-470</strain>
    </source>
</reference>
<evidence type="ECO:0000313" key="5">
    <source>
        <dbReference type="EMBL" id="UZK52786.1"/>
    </source>
</evidence>
<sequence>MKASPGARLLRRTSLVLSTVLIGSLLQGVATPVAAAASSLPGLPASEKPVAGTKDTKVKPRAQHKGSRVPTATPHSTLPKATEVTSSLPAPGAKGASRFASPKGQPIGIARATSSATGKSRAKSSMASDALALNGVTSRVFDSQHAKRVGVKGLLFTLAPKAADSSAEGKAPLDVSVDYSSFAQSFGGSYASRMQLVKLPSCALTTPEQDKCRKSQPVAAVNNTDQQTLTASAMSLQAGAPTVLAATAAEEGDKGDYKATSLSPSSTWATSLNTGDFTWSYDFQTPEVPGGLKPSVGLSYSSGAIDGRTGGTNNQGSWVGDGFDLWPGSIERRYKPCADDGVKNADGGKPGDLCWAYDNAYISFNGASGELVQTGTNTFKLKNDDGTKIARSYNTALENGDNDGEYWRVTTPDGTKYYFGLNRPSDWKEGDEDTNSTWTVPVYGNDTGEKCHGATFAESWCQQGWRWNLDTVVDTHGNAITYHYGKETNSYGRNLKAEDDTSYVRGGYLDKINYGLRQGAYYAPPLAQVVFDNKERCLPQTGVTCASDTIDSKSAYWYDTPWDLNCKAGTSCDNGRLSPSFWTRKRLTGITTQVRNTAGTYDKVDSWKFDHHWGTADVDYQLLLDSIQHTGESATPAITLPKTTFDYTQLENRLDKTGDGYAPFVKDRLSSVADESGGQIDANFSAPACNWSELPTPATNTTRCFPQYIGGDSTDDADLQWFNKYVTDSVTKTDRTGGSPDQVTMYDYLGDAAWHYDDDDGLTKEKEKTWSQWRGYQHVRVRTGGQGGATEMKTQQDSYFLRGMNGDRKDASGGTKSVSATLDEGEGDPITDHEAVPGFGYKTVTFDKPGGKILGKTVSRPWYHETGKKVRDWGTVTSNFTGTASSKTWTSLDAGAGNKWRTTATATKHDTIAGRIIEADDYGDDTTSADNTCTRTTYAGDASSAILSMPVRTETVAKACDAPVDRTKDVLSDVRSAYDNGAYGAAPTKGNVTAVASLKSHDGTKATYIEAGAKFDIYGRPLSTTDLTADVTVTDDGTPVRTARTDGRTTTNTYTPTTGFATQAKVTTPPAKASDATTAQVSTTDFDTVRGLVAKKTDTNNNVAEYAYDALGRTTKVWAADRRNTQTPTKEFVYTVDEDKPVAVATKSLNNTGGQITSYELFDGFLRSRQTQDPGPDGGGVLADTFYDERGLVTKTFEPYYVTDAPSTELFKPDDALSVETQTRTAYDGLNRAVQMQQMAGNGDGGQILNTTKTIYGGDRTTTIPPVGGTATTVLSDARGNTVELRQLHSRSADAAYDSTTYHYTPRNELDKVTDPAGNHWTYTYDQLGRKISTTDPDQGTATTTYDDRGQVTFTKGSRTDVPGLAYLYDDLGRQTEVREKSATGTLRTKQVYDTVSGAKGQLAESTRYVNGQAYTSKVTAYDKLYRPIRTAVVIPAAEGALQGTYQTGTTFLPSGLTAGVSYSAAGSLPGGSTNYTYDNATLRPATVYGEGMTSSVSYSLTGKPLQYQMSLTNSGKITQVTNTYEWGTQRLATSRVDRQDQPGVDRYATYHYDEVGNVRAISDTSRTGTDNQCSTYDYLGRLTEAWVQPTTTCATAPAASQVGGPAPYWQTFTYDKSGNRATQTRHDVTGDTAKDLKDTYTYPKPGTAQAHSLSSRTTTSRAGSTTDVYTYDASGNTITRPGQSLTWDVEDHLASVTKSGKTTSYLYDASGNRLIGRTPTETTLYLGNTEVALPAGATKAKATRYFDLGGGQMAIRSDDGTFAFTVADQHGTGELSIQASSLAITQRRTLPFGGERGTTPTTWPGTKGFVGGTDDTKTTGLTHLGAREYDADLGRFISVDPVLDLTDPQQMNGYTYSNNNPATYSDPTGLWLDDGTGHNEPRPGQHREDAGKAPGGTGENGCYYTCGQPSTKGTGSDSGDSDTGGNDSGGNGPCGNNWFSGVCHGFGELVYGVVGNVPRTAELAGWLVDGDCWHGGAGAPGCDYGNTYDEWVAGQGFDTSSDMYLVPSFLIAMLTSREPEEGGAVAGPKPKPKAKAKPKLGECHSFAPGTGVLLADGTQKAIEDVEVGDVVRTTDVGTGVSVDRKVIDTITTDDDKYFTDVTIADGGKLSSVIATDTHPFWVPNADEWVEAGDLVVGQWLKTSQGDRVRIVALRHYVERQRTHDLTIQDIHAYYVLAGSTPVLVHNSNGSCGVWQSEFDNLPKGRQGHVREMPDEQTMRDAFERWTAGAEQLPARGPKIPDVYRLEDGTVIQWRTASASGGATVDIQPGSGGKPMKVHLP</sequence>
<organism evidence="5 6">
    <name type="scientific">Streptomyces drozdowiczii</name>
    <dbReference type="NCBI Taxonomy" id="202862"/>
    <lineage>
        <taxon>Bacteria</taxon>
        <taxon>Bacillati</taxon>
        <taxon>Actinomycetota</taxon>
        <taxon>Actinomycetes</taxon>
        <taxon>Kitasatosporales</taxon>
        <taxon>Streptomycetaceae</taxon>
        <taxon>Streptomyces</taxon>
    </lineage>
</organism>
<dbReference type="NCBIfam" id="TIGR01643">
    <property type="entry name" value="YD_repeat_2x"/>
    <property type="match status" value="1"/>
</dbReference>
<protein>
    <submittedName>
        <fullName evidence="5">Polymorphic toxin-type HINT domain-containing protein</fullName>
    </submittedName>
</protein>
<dbReference type="SUPFAM" id="SSF51294">
    <property type="entry name" value="Hedgehog/intein (Hint) domain"/>
    <property type="match status" value="1"/>
</dbReference>
<dbReference type="Gene3D" id="2.170.16.10">
    <property type="entry name" value="Hedgehog/Intein (Hint) domain"/>
    <property type="match status" value="1"/>
</dbReference>
<dbReference type="PANTHER" id="PTHR32305:SF17">
    <property type="entry name" value="TRNA NUCLEASE WAPA"/>
    <property type="match status" value="1"/>
</dbReference>
<feature type="region of interest" description="Disordered" evidence="2">
    <location>
        <begin position="2262"/>
        <end position="2281"/>
    </location>
</feature>
<feature type="region of interest" description="Disordered" evidence="2">
    <location>
        <begin position="1854"/>
        <end position="1897"/>
    </location>
</feature>
<dbReference type="InterPro" id="IPR031325">
    <property type="entry name" value="RHS_repeat"/>
</dbReference>
<feature type="region of interest" description="Disordered" evidence="2">
    <location>
        <begin position="805"/>
        <end position="832"/>
    </location>
</feature>
<feature type="chain" id="PRO_5045740194" evidence="3">
    <location>
        <begin position="36"/>
        <end position="2281"/>
    </location>
</feature>
<dbReference type="InterPro" id="IPR022385">
    <property type="entry name" value="Rhs_assc_core"/>
</dbReference>
<feature type="region of interest" description="Disordered" evidence="2">
    <location>
        <begin position="39"/>
        <end position="121"/>
    </location>
</feature>
<keyword evidence="6" id="KW-1185">Reference proteome</keyword>
<name>A0ABY6PLV5_9ACTN</name>
<dbReference type="InterPro" id="IPR050708">
    <property type="entry name" value="T6SS_VgrG/RHS"/>
</dbReference>
<dbReference type="CDD" id="cd00081">
    <property type="entry name" value="Hint"/>
    <property type="match status" value="1"/>
</dbReference>
<evidence type="ECO:0000256" key="3">
    <source>
        <dbReference type="SAM" id="SignalP"/>
    </source>
</evidence>
<dbReference type="InterPro" id="IPR003587">
    <property type="entry name" value="Hint_dom_N"/>
</dbReference>